<reference evidence="1" key="1">
    <citation type="submission" date="2018-03" db="EMBL/GenBank/DDBJ databases">
        <authorList>
            <person name="Guldener U."/>
        </authorList>
    </citation>
    <scope>NUCLEOTIDE SEQUENCE</scope>
</reference>
<accession>A0AAE8SPJ8</accession>
<keyword evidence="2" id="KW-1185">Reference proteome</keyword>
<protein>
    <submittedName>
        <fullName evidence="1">Uncharacterized protein</fullName>
    </submittedName>
</protein>
<gene>
    <name evidence="1" type="ORF">FTOL_13142</name>
</gene>
<comment type="caution">
    <text evidence="1">The sequence shown here is derived from an EMBL/GenBank/DDBJ whole genome shotgun (WGS) entry which is preliminary data.</text>
</comment>
<dbReference type="EMBL" id="ONZP01000717">
    <property type="protein sequence ID" value="SPJ89781.1"/>
    <property type="molecule type" value="Genomic_DNA"/>
</dbReference>
<proteinExistence type="predicted"/>
<evidence type="ECO:0000313" key="1">
    <source>
        <dbReference type="EMBL" id="SPJ89781.1"/>
    </source>
</evidence>
<dbReference type="Proteomes" id="UP001187734">
    <property type="component" value="Unassembled WGS sequence"/>
</dbReference>
<organism evidence="1 2">
    <name type="scientific">Fusarium torulosum</name>
    <dbReference type="NCBI Taxonomy" id="33205"/>
    <lineage>
        <taxon>Eukaryota</taxon>
        <taxon>Fungi</taxon>
        <taxon>Dikarya</taxon>
        <taxon>Ascomycota</taxon>
        <taxon>Pezizomycotina</taxon>
        <taxon>Sordariomycetes</taxon>
        <taxon>Hypocreomycetidae</taxon>
        <taxon>Hypocreales</taxon>
        <taxon>Nectriaceae</taxon>
        <taxon>Fusarium</taxon>
    </lineage>
</organism>
<dbReference type="AlphaFoldDB" id="A0AAE8SPJ8"/>
<sequence>MTYPGRKARLGRSVPRCPMLRHYIDKTDCRTGCPFPRNKCKADRPVKTH</sequence>
<evidence type="ECO:0000313" key="2">
    <source>
        <dbReference type="Proteomes" id="UP001187734"/>
    </source>
</evidence>
<name>A0AAE8SPJ8_9HYPO</name>